<comment type="subcellular location">
    <subcellularLocation>
        <location evidence="1">Cell envelope</location>
    </subcellularLocation>
</comment>
<evidence type="ECO:0000256" key="2">
    <source>
        <dbReference type="ARBA" id="ARBA00023054"/>
    </source>
</evidence>
<comment type="caution">
    <text evidence="4">The sequence shown here is derived from an EMBL/GenBank/DDBJ whole genome shotgun (WGS) entry which is preliminary data.</text>
</comment>
<evidence type="ECO:0000256" key="1">
    <source>
        <dbReference type="ARBA" id="ARBA00004196"/>
    </source>
</evidence>
<dbReference type="InterPro" id="IPR050465">
    <property type="entry name" value="UPF0194_transport"/>
</dbReference>
<dbReference type="InterPro" id="IPR003018">
    <property type="entry name" value="GAF"/>
</dbReference>
<dbReference type="Pfam" id="PF01590">
    <property type="entry name" value="GAF"/>
    <property type="match status" value="1"/>
</dbReference>
<protein>
    <recommendedName>
        <fullName evidence="3">GAF domain-containing protein</fullName>
    </recommendedName>
</protein>
<proteinExistence type="predicted"/>
<dbReference type="AlphaFoldDB" id="A0A0F9W8V5"/>
<feature type="domain" description="GAF" evidence="3">
    <location>
        <begin position="207"/>
        <end position="332"/>
    </location>
</feature>
<organism evidence="4">
    <name type="scientific">marine sediment metagenome</name>
    <dbReference type="NCBI Taxonomy" id="412755"/>
    <lineage>
        <taxon>unclassified sequences</taxon>
        <taxon>metagenomes</taxon>
        <taxon>ecological metagenomes</taxon>
    </lineage>
</organism>
<dbReference type="Gene3D" id="2.40.30.170">
    <property type="match status" value="1"/>
</dbReference>
<dbReference type="PANTHER" id="PTHR32347:SF23">
    <property type="entry name" value="BLL5650 PROTEIN"/>
    <property type="match status" value="1"/>
</dbReference>
<dbReference type="PANTHER" id="PTHR32347">
    <property type="entry name" value="EFFLUX SYSTEM COMPONENT YKNX-RELATED"/>
    <property type="match status" value="1"/>
</dbReference>
<reference evidence="4" key="1">
    <citation type="journal article" date="2015" name="Nature">
        <title>Complex archaea that bridge the gap between prokaryotes and eukaryotes.</title>
        <authorList>
            <person name="Spang A."/>
            <person name="Saw J.H."/>
            <person name="Jorgensen S.L."/>
            <person name="Zaremba-Niedzwiedzka K."/>
            <person name="Martijn J."/>
            <person name="Lind A.E."/>
            <person name="van Eijk R."/>
            <person name="Schleper C."/>
            <person name="Guy L."/>
            <person name="Ettema T.J."/>
        </authorList>
    </citation>
    <scope>NUCLEOTIDE SEQUENCE</scope>
</reference>
<name>A0A0F9W8V5_9ZZZZ</name>
<dbReference type="SUPFAM" id="SSF111369">
    <property type="entry name" value="HlyD-like secretion proteins"/>
    <property type="match status" value="1"/>
</dbReference>
<dbReference type="GO" id="GO:0030313">
    <property type="term" value="C:cell envelope"/>
    <property type="evidence" value="ECO:0007669"/>
    <property type="project" value="UniProtKB-SubCell"/>
</dbReference>
<accession>A0A0F9W8V5</accession>
<evidence type="ECO:0000313" key="4">
    <source>
        <dbReference type="EMBL" id="KKN82116.1"/>
    </source>
</evidence>
<dbReference type="InterPro" id="IPR029016">
    <property type="entry name" value="GAF-like_dom_sf"/>
</dbReference>
<dbReference type="SUPFAM" id="SSF55781">
    <property type="entry name" value="GAF domain-like"/>
    <property type="match status" value="1"/>
</dbReference>
<evidence type="ECO:0000259" key="3">
    <source>
        <dbReference type="Pfam" id="PF01590"/>
    </source>
</evidence>
<dbReference type="Gene3D" id="3.30.450.40">
    <property type="match status" value="1"/>
</dbReference>
<dbReference type="EMBL" id="LAZR01000205">
    <property type="protein sequence ID" value="KKN82116.1"/>
    <property type="molecule type" value="Genomic_DNA"/>
</dbReference>
<keyword evidence="2" id="KW-0175">Coiled coil</keyword>
<gene>
    <name evidence="4" type="ORF">LCGC14_0312280</name>
</gene>
<sequence>MAADELQASQSHQPTPPPISTAELVARLSRFQGPPHEFLINLLAVQCQVSAAAAGAILRTDAEGRLEILAVFPPHPAGATAPSWLAHAAEDARKIIAGGTTAIVPVRGPDDMYGQGAQRHLVLIPLPTRQQDLQGLAVFLVETGDEHILAASREKLELTISLLGLYEMRLTLQRRTADMQRLRAAMEVLATLNDMGRFRGMAMAFCNELASRWECERVSLGFLKGRYVRLAALSHTEKFSRKMKIAQDIEAAMEECLDQDVEVIFPAAPSATFVNRCASGLSKHHGPTSVLSLPLRPGGQAQAVLTLERPSDLPFATEDAEALRLTADLCTARLTDLHERDRWVGARAASQIQKAFGVVIGPKHTWAKVAAIAVLGFAAFLTFAKGNDEAEGTFVLEAVHRQILPAPFDGRLADVRVEPGARVQAGYTILAQLDTGDLDLQLLEAQAEKHRYRMQERAAHRDRKTAEGQIAAAQVDQIQARILLLKRHIDQASIKCPIDGIVISGDLKRRIGGPVQMGEVLFEVAPLETLRADLYIPEDEIADILRLMNDPKRSEPLTGELAVAARPGERIALTVKQVHPVAEVISQKNVFKVTVHLTEQKDWMRPGMEGVGQIHLGTKPYGELWTQRLVNWIRMRMWW</sequence>